<dbReference type="InterPro" id="IPR001623">
    <property type="entry name" value="DnaJ_domain"/>
</dbReference>
<keyword evidence="4 6" id="KW-0472">Membrane</keyword>
<protein>
    <submittedName>
        <fullName evidence="8">DnaJ domain-containing protein</fullName>
    </submittedName>
</protein>
<dbReference type="SUPFAM" id="SSF46565">
    <property type="entry name" value="Chaperone J-domain"/>
    <property type="match status" value="1"/>
</dbReference>
<comment type="similarity">
    <text evidence="5">Belongs to the TIM14 family.</text>
</comment>
<sequence length="229" mass="24880">MTYVFVAGLALLAALASYQWFRRLNPSRLRRSLRWIAGGAAAVVAGLLLLVRRYDIALFAGAAAISILRSGRLGPFSFDSIGPAQGNVSRIRSRYFAMELDHDTGAVVGKVLAGQFAGADLMDLGEMDTRLLIAEVDGDTDSMSLLESWLDANRRGWREYFAETADEQQQPQEGSDAEAYAILGLQPGASEADIRAAHHELLKSVHPDRGGSSYLAAKINAARDRLLRS</sequence>
<dbReference type="PROSITE" id="PS50076">
    <property type="entry name" value="DNAJ_2"/>
    <property type="match status" value="1"/>
</dbReference>
<dbReference type="EMBL" id="CP068047">
    <property type="protein sequence ID" value="QQR34912.1"/>
    <property type="molecule type" value="Genomic_DNA"/>
</dbReference>
<evidence type="ECO:0000256" key="2">
    <source>
        <dbReference type="ARBA" id="ARBA00022692"/>
    </source>
</evidence>
<keyword evidence="9" id="KW-1185">Reference proteome</keyword>
<evidence type="ECO:0000313" key="8">
    <source>
        <dbReference type="EMBL" id="QQR34912.1"/>
    </source>
</evidence>
<dbReference type="Gene3D" id="1.10.287.110">
    <property type="entry name" value="DnaJ domain"/>
    <property type="match status" value="1"/>
</dbReference>
<comment type="subcellular location">
    <subcellularLocation>
        <location evidence="1">Membrane</location>
        <topology evidence="1">Single-pass membrane protein</topology>
    </subcellularLocation>
</comment>
<keyword evidence="3 6" id="KW-1133">Transmembrane helix</keyword>
<organism evidence="8 9">
    <name type="scientific">Devosia oryziradicis</name>
    <dbReference type="NCBI Taxonomy" id="2801335"/>
    <lineage>
        <taxon>Bacteria</taxon>
        <taxon>Pseudomonadati</taxon>
        <taxon>Pseudomonadota</taxon>
        <taxon>Alphaproteobacteria</taxon>
        <taxon>Hyphomicrobiales</taxon>
        <taxon>Devosiaceae</taxon>
        <taxon>Devosia</taxon>
    </lineage>
</organism>
<dbReference type="CDD" id="cd06257">
    <property type="entry name" value="DnaJ"/>
    <property type="match status" value="1"/>
</dbReference>
<feature type="domain" description="J" evidence="7">
    <location>
        <begin position="178"/>
        <end position="229"/>
    </location>
</feature>
<evidence type="ECO:0000256" key="6">
    <source>
        <dbReference type="SAM" id="Phobius"/>
    </source>
</evidence>
<dbReference type="PANTHER" id="PTHR12763:SF28">
    <property type="entry name" value="GEO10507P1-RELATED"/>
    <property type="match status" value="1"/>
</dbReference>
<evidence type="ECO:0000256" key="4">
    <source>
        <dbReference type="ARBA" id="ARBA00023136"/>
    </source>
</evidence>
<dbReference type="SMART" id="SM00271">
    <property type="entry name" value="DnaJ"/>
    <property type="match status" value="1"/>
</dbReference>
<name>A0ABX7BSK3_9HYPH</name>
<evidence type="ECO:0000259" key="7">
    <source>
        <dbReference type="PROSITE" id="PS50076"/>
    </source>
</evidence>
<evidence type="ECO:0000313" key="9">
    <source>
        <dbReference type="Proteomes" id="UP000595460"/>
    </source>
</evidence>
<dbReference type="PANTHER" id="PTHR12763">
    <property type="match status" value="1"/>
</dbReference>
<dbReference type="InterPro" id="IPR036869">
    <property type="entry name" value="J_dom_sf"/>
</dbReference>
<reference evidence="8 9" key="1">
    <citation type="submission" date="2021-01" db="EMBL/GenBank/DDBJ databases">
        <title>Genome seq and assembly of Devosia sp. G19.</title>
        <authorList>
            <person name="Chhetri G."/>
        </authorList>
    </citation>
    <scope>NUCLEOTIDE SEQUENCE [LARGE SCALE GENOMIC DNA]</scope>
    <source>
        <strain evidence="8 9">G19</strain>
    </source>
</reference>
<accession>A0ABX7BSK3</accession>
<dbReference type="RefSeq" id="WP_201653495.1">
    <property type="nucleotide sequence ID" value="NZ_CP068047.1"/>
</dbReference>
<feature type="transmembrane region" description="Helical" evidence="6">
    <location>
        <begin position="32"/>
        <end position="51"/>
    </location>
</feature>
<dbReference type="Proteomes" id="UP000595460">
    <property type="component" value="Chromosome"/>
</dbReference>
<dbReference type="Pfam" id="PF00226">
    <property type="entry name" value="DnaJ"/>
    <property type="match status" value="1"/>
</dbReference>
<evidence type="ECO:0000256" key="5">
    <source>
        <dbReference type="ARBA" id="ARBA00038105"/>
    </source>
</evidence>
<evidence type="ECO:0000256" key="1">
    <source>
        <dbReference type="ARBA" id="ARBA00004167"/>
    </source>
</evidence>
<proteinExistence type="inferred from homology"/>
<keyword evidence="2 6" id="KW-0812">Transmembrane</keyword>
<gene>
    <name evidence="8" type="ORF">JI749_11035</name>
</gene>
<evidence type="ECO:0000256" key="3">
    <source>
        <dbReference type="ARBA" id="ARBA00022989"/>
    </source>
</evidence>